<dbReference type="EMBL" id="PVBQ01000005">
    <property type="protein sequence ID" value="PRD47818.1"/>
    <property type="molecule type" value="Genomic_DNA"/>
</dbReference>
<comment type="caution">
    <text evidence="4">The sequence shown here is derived from an EMBL/GenBank/DDBJ whole genome shotgun (WGS) entry which is preliminary data.</text>
</comment>
<dbReference type="RefSeq" id="WP_105716445.1">
    <property type="nucleotide sequence ID" value="NZ_PVBQ01000005.1"/>
</dbReference>
<dbReference type="OrthoDB" id="1099963at2"/>
<dbReference type="Proteomes" id="UP000239711">
    <property type="component" value="Unassembled WGS sequence"/>
</dbReference>
<keyword evidence="1" id="KW-1133">Transmembrane helix</keyword>
<dbReference type="Pfam" id="PF16344">
    <property type="entry name" value="FecR_C"/>
    <property type="match status" value="1"/>
</dbReference>
<feature type="domain" description="Protein FecR C-terminal" evidence="3">
    <location>
        <begin position="326"/>
        <end position="394"/>
    </location>
</feature>
<dbReference type="Gene3D" id="3.55.50.30">
    <property type="match status" value="1"/>
</dbReference>
<feature type="domain" description="FecR protein" evidence="2">
    <location>
        <begin position="185"/>
        <end position="285"/>
    </location>
</feature>
<proteinExistence type="predicted"/>
<reference evidence="4 5" key="1">
    <citation type="submission" date="2018-02" db="EMBL/GenBank/DDBJ databases">
        <title>The draft genome of Sphingobacterium sp. 5JN-11.</title>
        <authorList>
            <person name="Liu L."/>
            <person name="Li L."/>
            <person name="Liang L."/>
            <person name="Zhang X."/>
            <person name="Wang T."/>
        </authorList>
    </citation>
    <scope>NUCLEOTIDE SEQUENCE [LARGE SCALE GENOMIC DNA]</scope>
    <source>
        <strain evidence="4 5">5JN-11</strain>
    </source>
</reference>
<dbReference type="AlphaFoldDB" id="A0A2S9J4V3"/>
<keyword evidence="1" id="KW-0812">Transmembrane</keyword>
<dbReference type="InterPro" id="IPR032508">
    <property type="entry name" value="FecR_C"/>
</dbReference>
<evidence type="ECO:0000259" key="3">
    <source>
        <dbReference type="Pfam" id="PF16344"/>
    </source>
</evidence>
<keyword evidence="5" id="KW-1185">Reference proteome</keyword>
<name>A0A2S9J4V3_9SPHI</name>
<protein>
    <submittedName>
        <fullName evidence="4">Anti-sigma factor</fullName>
    </submittedName>
</protein>
<keyword evidence="1" id="KW-0472">Membrane</keyword>
<dbReference type="InterPro" id="IPR006860">
    <property type="entry name" value="FecR"/>
</dbReference>
<organism evidence="4 5">
    <name type="scientific">Sphingobacterium haloxyli</name>
    <dbReference type="NCBI Taxonomy" id="2100533"/>
    <lineage>
        <taxon>Bacteria</taxon>
        <taxon>Pseudomonadati</taxon>
        <taxon>Bacteroidota</taxon>
        <taxon>Sphingobacteriia</taxon>
        <taxon>Sphingobacteriales</taxon>
        <taxon>Sphingobacteriaceae</taxon>
        <taxon>Sphingobacterium</taxon>
    </lineage>
</organism>
<gene>
    <name evidence="4" type="ORF">C5745_07840</name>
</gene>
<dbReference type="GO" id="GO:0016989">
    <property type="term" value="F:sigma factor antagonist activity"/>
    <property type="evidence" value="ECO:0007669"/>
    <property type="project" value="TreeGrafter"/>
</dbReference>
<sequence length="396" mass="44475">MQEADKVLLRKFIDKEFTEKEYERIQELLQLPNAQEVLEELTRGDWVQEESTPNDITPADAIRVKEQLFAKIRKTQTKKSSSVFRLMRYAAIFTGVVILAGLPFYFSVDKTEDDRLATDTNIPAILPGSDKAILRLGDGSTVSLSSADEGKIIKQDGIEIRKTGDGMIIYSPEKTVASEIVYNSLETPKGGQYSIILPDGSKAWLNAASSLTYPIYFNDSERRVKMSGEVYFEVAKLPSNTTKGNVPFVVETAKQEVQVLGTHFNVNAYADGSFTETTLIEGSVRVIAKESGHAVLLRPGQQALLDKQIRVQSANVHEKIAWKNGEFIFEKDALGNILKQLARWYDVEIDCPEHLQRKKFSGIVSRNMPLPTVIEMIRSTREINIEIKGRRLIVSE</sequence>
<dbReference type="Gene3D" id="2.60.120.1440">
    <property type="match status" value="1"/>
</dbReference>
<accession>A0A2S9J4V3</accession>
<dbReference type="PANTHER" id="PTHR30273:SF2">
    <property type="entry name" value="PROTEIN FECR"/>
    <property type="match status" value="1"/>
</dbReference>
<dbReference type="InterPro" id="IPR012373">
    <property type="entry name" value="Ferrdict_sens_TM"/>
</dbReference>
<dbReference type="PANTHER" id="PTHR30273">
    <property type="entry name" value="PERIPLASMIC SIGNAL SENSOR AND SIGMA FACTOR ACTIVATOR FECR-RELATED"/>
    <property type="match status" value="1"/>
</dbReference>
<evidence type="ECO:0000313" key="4">
    <source>
        <dbReference type="EMBL" id="PRD47818.1"/>
    </source>
</evidence>
<evidence type="ECO:0000259" key="2">
    <source>
        <dbReference type="Pfam" id="PF04773"/>
    </source>
</evidence>
<evidence type="ECO:0000256" key="1">
    <source>
        <dbReference type="SAM" id="Phobius"/>
    </source>
</evidence>
<feature type="transmembrane region" description="Helical" evidence="1">
    <location>
        <begin position="86"/>
        <end position="106"/>
    </location>
</feature>
<dbReference type="Pfam" id="PF04773">
    <property type="entry name" value="FecR"/>
    <property type="match status" value="1"/>
</dbReference>
<evidence type="ECO:0000313" key="5">
    <source>
        <dbReference type="Proteomes" id="UP000239711"/>
    </source>
</evidence>